<dbReference type="FunFam" id="2.60.40.10:FF:000402">
    <property type="entry name" value="Protein tyrosine kinase 7 (inactive)"/>
    <property type="match status" value="1"/>
</dbReference>
<dbReference type="SMART" id="SM00408">
    <property type="entry name" value="IGc2"/>
    <property type="match status" value="7"/>
</dbReference>
<dbReference type="SUPFAM" id="SSF56112">
    <property type="entry name" value="Protein kinase-like (PK-like)"/>
    <property type="match status" value="1"/>
</dbReference>
<dbReference type="InterPro" id="IPR011009">
    <property type="entry name" value="Kinase-like_dom_sf"/>
</dbReference>
<reference evidence="24" key="3">
    <citation type="submission" date="2025-09" db="UniProtKB">
        <authorList>
            <consortium name="Ensembl"/>
        </authorList>
    </citation>
    <scope>IDENTIFICATION</scope>
</reference>
<feature type="binding site" evidence="18">
    <location>
        <begin position="875"/>
        <end position="881"/>
    </location>
    <ligand>
        <name>ATP</name>
        <dbReference type="ChEBI" id="CHEBI:30616"/>
    </ligand>
</feature>
<dbReference type="FunFam" id="3.30.200.20:FF:000167">
    <property type="entry name" value="Putative inactive tyrosine-protein kinase 7"/>
    <property type="match status" value="1"/>
</dbReference>
<evidence type="ECO:0000256" key="6">
    <source>
        <dbReference type="ARBA" id="ARBA00022889"/>
    </source>
</evidence>
<evidence type="ECO:0000256" key="10">
    <source>
        <dbReference type="ARBA" id="ARBA00023170"/>
    </source>
</evidence>
<evidence type="ECO:0000256" key="12">
    <source>
        <dbReference type="ARBA" id="ARBA00023319"/>
    </source>
</evidence>
<dbReference type="OrthoDB" id="2413561at2759"/>
<evidence type="ECO:0000256" key="19">
    <source>
        <dbReference type="PIRSR" id="PIRSR000615-3"/>
    </source>
</evidence>
<accession>A0A8C9VEG1</accession>
<dbReference type="PRINTS" id="PR00109">
    <property type="entry name" value="TYRKINASE"/>
</dbReference>
<keyword evidence="2" id="KW-0879">Wnt signaling pathway</keyword>
<keyword evidence="11" id="KW-0325">Glycoprotein</keyword>
<dbReference type="GO" id="GO:0005886">
    <property type="term" value="C:plasma membrane"/>
    <property type="evidence" value="ECO:0007669"/>
    <property type="project" value="TreeGrafter"/>
</dbReference>
<keyword evidence="9" id="KW-1015">Disulfide bond</keyword>
<dbReference type="Pfam" id="PF07714">
    <property type="entry name" value="PK_Tyr_Ser-Thr"/>
    <property type="match status" value="1"/>
</dbReference>
<evidence type="ECO:0000256" key="8">
    <source>
        <dbReference type="ARBA" id="ARBA00023136"/>
    </source>
</evidence>
<evidence type="ECO:0000256" key="7">
    <source>
        <dbReference type="ARBA" id="ARBA00022989"/>
    </source>
</evidence>
<dbReference type="GO" id="GO:0016055">
    <property type="term" value="P:Wnt signaling pathway"/>
    <property type="evidence" value="ECO:0007669"/>
    <property type="project" value="UniProtKB-KW"/>
</dbReference>
<keyword evidence="10" id="KW-0675">Receptor</keyword>
<keyword evidence="4" id="KW-0732">Signal</keyword>
<evidence type="ECO:0000256" key="18">
    <source>
        <dbReference type="PIRSR" id="PIRSR000615-2"/>
    </source>
</evidence>
<reference evidence="24 25" key="1">
    <citation type="submission" date="2019-04" db="EMBL/GenBank/DDBJ databases">
        <authorList>
            <consortium name="Wellcome Sanger Institute Data Sharing"/>
        </authorList>
    </citation>
    <scope>NUCLEOTIDE SEQUENCE [LARGE SCALE GENOMIC DNA]</scope>
</reference>
<dbReference type="CDD" id="cd00096">
    <property type="entry name" value="Ig"/>
    <property type="match status" value="1"/>
</dbReference>
<feature type="domain" description="Ig-like" evidence="23">
    <location>
        <begin position="413"/>
        <end position="499"/>
    </location>
</feature>
<dbReference type="InterPro" id="IPR008266">
    <property type="entry name" value="Tyr_kinase_AS"/>
</dbReference>
<dbReference type="Pfam" id="PF07679">
    <property type="entry name" value="I-set"/>
    <property type="match status" value="1"/>
</dbReference>
<keyword evidence="12" id="KW-0393">Immunoglobulin domain</keyword>
<proteinExistence type="predicted"/>
<dbReference type="InterPro" id="IPR007110">
    <property type="entry name" value="Ig-like_dom"/>
</dbReference>
<evidence type="ECO:0000256" key="17">
    <source>
        <dbReference type="PIRSR" id="PIRSR000615-1"/>
    </source>
</evidence>
<feature type="binding site" evidence="18">
    <location>
        <begin position="802"/>
        <end position="809"/>
    </location>
    <ligand>
        <name>ATP</name>
        <dbReference type="ChEBI" id="CHEBI:30616"/>
    </ligand>
</feature>
<dbReference type="Gene3D" id="3.30.200.20">
    <property type="entry name" value="Phosphorylase Kinase, domain 1"/>
    <property type="match status" value="1"/>
</dbReference>
<evidence type="ECO:0000256" key="14">
    <source>
        <dbReference type="ARBA" id="ARBA00081457"/>
    </source>
</evidence>
<dbReference type="FunFam" id="2.60.40.10:FF:000377">
    <property type="entry name" value="Protein tyrosine kinase 7 (inactive)"/>
    <property type="match status" value="1"/>
</dbReference>
<evidence type="ECO:0000259" key="23">
    <source>
        <dbReference type="PROSITE" id="PS50835"/>
    </source>
</evidence>
<keyword evidence="25" id="KW-1185">Reference proteome</keyword>
<evidence type="ECO:0000256" key="11">
    <source>
        <dbReference type="ARBA" id="ARBA00023180"/>
    </source>
</evidence>
<evidence type="ECO:0000256" key="16">
    <source>
        <dbReference type="ARBA" id="ARBA00083279"/>
    </source>
</evidence>
<feature type="binding site" evidence="19">
    <location>
        <position position="932"/>
    </location>
    <ligand>
        <name>Mg(2+)</name>
        <dbReference type="ChEBI" id="CHEBI:18420"/>
    </ligand>
</feature>
<evidence type="ECO:0000259" key="22">
    <source>
        <dbReference type="PROSITE" id="PS50011"/>
    </source>
</evidence>
<protein>
    <recommendedName>
        <fullName evidence="13">Inactive tyrosine-protein kinase 7</fullName>
    </recommendedName>
    <alternativeName>
        <fullName evidence="14">Protein-tyrosine kinase 7</fullName>
    </alternativeName>
    <alternativeName>
        <fullName evidence="15">Pseudo tyrosine kinase receptor 7</fullName>
    </alternativeName>
    <alternativeName>
        <fullName evidence="16">Tyrosine-protein kinase-like 7</fullName>
    </alternativeName>
</protein>
<feature type="active site" description="Proton acceptor" evidence="17">
    <location>
        <position position="927"/>
    </location>
</feature>
<dbReference type="PROSITE" id="PS50011">
    <property type="entry name" value="PROTEIN_KINASE_DOM"/>
    <property type="match status" value="1"/>
</dbReference>
<dbReference type="Gene3D" id="2.60.40.10">
    <property type="entry name" value="Immunoglobulins"/>
    <property type="match status" value="7"/>
</dbReference>
<keyword evidence="6" id="KW-0130">Cell adhesion</keyword>
<dbReference type="GO" id="GO:0007156">
    <property type="term" value="P:homophilic cell adhesion via plasma membrane adhesion molecules"/>
    <property type="evidence" value="ECO:0007669"/>
    <property type="project" value="TreeGrafter"/>
</dbReference>
<keyword evidence="19" id="KW-0460">Magnesium</keyword>
<evidence type="ECO:0000256" key="13">
    <source>
        <dbReference type="ARBA" id="ARBA00072048"/>
    </source>
</evidence>
<evidence type="ECO:0000256" key="9">
    <source>
        <dbReference type="ARBA" id="ARBA00023157"/>
    </source>
</evidence>
<dbReference type="InterPro" id="IPR003598">
    <property type="entry name" value="Ig_sub2"/>
</dbReference>
<dbReference type="GO" id="GO:0008046">
    <property type="term" value="F:axon guidance receptor activity"/>
    <property type="evidence" value="ECO:0007669"/>
    <property type="project" value="TreeGrafter"/>
</dbReference>
<keyword evidence="19" id="KW-0479">Metal-binding</keyword>
<feature type="domain" description="Ig-like" evidence="23">
    <location>
        <begin position="33"/>
        <end position="128"/>
    </location>
</feature>
<dbReference type="InterPro" id="IPR036179">
    <property type="entry name" value="Ig-like_dom_sf"/>
</dbReference>
<evidence type="ECO:0000256" key="15">
    <source>
        <dbReference type="ARBA" id="ARBA00081992"/>
    </source>
</evidence>
<keyword evidence="5" id="KW-0677">Repeat</keyword>
<dbReference type="InterPro" id="IPR013098">
    <property type="entry name" value="Ig_I-set"/>
</dbReference>
<dbReference type="AlphaFoldDB" id="A0A8C9VEG1"/>
<feature type="compositionally biased region" description="Polar residues" evidence="20">
    <location>
        <begin position="771"/>
        <end position="782"/>
    </location>
</feature>
<feature type="domain" description="Protein kinase" evidence="22">
    <location>
        <begin position="795"/>
        <end position="1064"/>
    </location>
</feature>
<feature type="domain" description="Ig-like" evidence="23">
    <location>
        <begin position="233"/>
        <end position="319"/>
    </location>
</feature>
<feature type="binding site" evidence="18">
    <location>
        <position position="829"/>
    </location>
    <ligand>
        <name>ATP</name>
        <dbReference type="ChEBI" id="CHEBI:30616"/>
    </ligand>
</feature>
<dbReference type="GO" id="GO:0050808">
    <property type="term" value="P:synapse organization"/>
    <property type="evidence" value="ECO:0007669"/>
    <property type="project" value="TreeGrafter"/>
</dbReference>
<evidence type="ECO:0000256" key="1">
    <source>
        <dbReference type="ARBA" id="ARBA00004479"/>
    </source>
</evidence>
<keyword evidence="18" id="KW-0067">ATP-binding</keyword>
<dbReference type="InterPro" id="IPR000719">
    <property type="entry name" value="Prot_kinase_dom"/>
</dbReference>
<dbReference type="FunFam" id="1.10.510.10:FF:000200">
    <property type="entry name" value="inactive tyrosine-protein kinase 7"/>
    <property type="match status" value="1"/>
</dbReference>
<evidence type="ECO:0000256" key="21">
    <source>
        <dbReference type="SAM" id="Phobius"/>
    </source>
</evidence>
<evidence type="ECO:0000256" key="5">
    <source>
        <dbReference type="ARBA" id="ARBA00022737"/>
    </source>
</evidence>
<dbReference type="Ensembl" id="ENSSFOT00015071435.1">
    <property type="protein sequence ID" value="ENSSFOP00015048857.1"/>
    <property type="gene ID" value="ENSSFOG00015022057.2"/>
</dbReference>
<dbReference type="SUPFAM" id="SSF48726">
    <property type="entry name" value="Immunoglobulin"/>
    <property type="match status" value="7"/>
</dbReference>
<dbReference type="PIRSF" id="PIRSF000615">
    <property type="entry name" value="TyrPK_CSF1-R"/>
    <property type="match status" value="1"/>
</dbReference>
<dbReference type="GO" id="GO:0030424">
    <property type="term" value="C:axon"/>
    <property type="evidence" value="ECO:0007669"/>
    <property type="project" value="TreeGrafter"/>
</dbReference>
<dbReference type="InterPro" id="IPR013783">
    <property type="entry name" value="Ig-like_fold"/>
</dbReference>
<evidence type="ECO:0000256" key="3">
    <source>
        <dbReference type="ARBA" id="ARBA00022692"/>
    </source>
</evidence>
<keyword evidence="3 21" id="KW-0812">Transmembrane</keyword>
<feature type="transmembrane region" description="Helical" evidence="21">
    <location>
        <begin position="12"/>
        <end position="32"/>
    </location>
</feature>
<dbReference type="InterPro" id="IPR001245">
    <property type="entry name" value="Ser-Thr/Tyr_kinase_cat_dom"/>
</dbReference>
<feature type="domain" description="Ig-like" evidence="23">
    <location>
        <begin position="137"/>
        <end position="226"/>
    </location>
</feature>
<evidence type="ECO:0000313" key="25">
    <source>
        <dbReference type="Proteomes" id="UP000694397"/>
    </source>
</evidence>
<dbReference type="PROSITE" id="PS50835">
    <property type="entry name" value="IG_LIKE"/>
    <property type="match status" value="7"/>
</dbReference>
<keyword evidence="8 21" id="KW-0472">Membrane</keyword>
<dbReference type="FunFam" id="2.60.40.10:FF:000032">
    <property type="entry name" value="palladin isoform X1"/>
    <property type="match status" value="1"/>
</dbReference>
<evidence type="ECO:0000313" key="24">
    <source>
        <dbReference type="Ensembl" id="ENSSFOP00015048857.1"/>
    </source>
</evidence>
<dbReference type="GeneTree" id="ENSGT00940000157908"/>
<dbReference type="FunFam" id="2.60.40.10:FF:000341">
    <property type="entry name" value="inactive tyrosine-protein kinase 7"/>
    <property type="match status" value="1"/>
</dbReference>
<dbReference type="PANTHER" id="PTHR45080">
    <property type="entry name" value="CONTACTIN 5"/>
    <property type="match status" value="1"/>
</dbReference>
<feature type="transmembrane region" description="Helical" evidence="21">
    <location>
        <begin position="704"/>
        <end position="725"/>
    </location>
</feature>
<keyword evidence="18" id="KW-0547">Nucleotide-binding</keyword>
<dbReference type="InterPro" id="IPR050958">
    <property type="entry name" value="Cell_Adh-Cytoskel_Orgn"/>
</dbReference>
<dbReference type="Proteomes" id="UP000694397">
    <property type="component" value="Chromosome 16"/>
</dbReference>
<dbReference type="PRINTS" id="PR01832">
    <property type="entry name" value="VEGFRECEPTOR"/>
</dbReference>
<dbReference type="InterPro" id="IPR003599">
    <property type="entry name" value="Ig_sub"/>
</dbReference>
<dbReference type="Gene3D" id="1.10.510.10">
    <property type="entry name" value="Transferase(Phosphotransferase) domain 1"/>
    <property type="match status" value="1"/>
</dbReference>
<gene>
    <name evidence="24" type="primary">PTK7</name>
    <name evidence="24" type="synonym">LOC108933571</name>
</gene>
<dbReference type="SMART" id="SM00409">
    <property type="entry name" value="IG"/>
    <property type="match status" value="7"/>
</dbReference>
<dbReference type="PANTHER" id="PTHR45080:SF21">
    <property type="entry name" value="INACTIVE TYROSINE-PROTEIN KINASE 7"/>
    <property type="match status" value="1"/>
</dbReference>
<dbReference type="GO" id="GO:0004672">
    <property type="term" value="F:protein kinase activity"/>
    <property type="evidence" value="ECO:0007669"/>
    <property type="project" value="InterPro"/>
</dbReference>
<organism evidence="24 25">
    <name type="scientific">Scleropages formosus</name>
    <name type="common">Asian bonytongue</name>
    <name type="synonym">Osteoglossum formosum</name>
    <dbReference type="NCBI Taxonomy" id="113540"/>
    <lineage>
        <taxon>Eukaryota</taxon>
        <taxon>Metazoa</taxon>
        <taxon>Chordata</taxon>
        <taxon>Craniata</taxon>
        <taxon>Vertebrata</taxon>
        <taxon>Euteleostomi</taxon>
        <taxon>Actinopterygii</taxon>
        <taxon>Neopterygii</taxon>
        <taxon>Teleostei</taxon>
        <taxon>Osteoglossocephala</taxon>
        <taxon>Osteoglossomorpha</taxon>
        <taxon>Osteoglossiformes</taxon>
        <taxon>Osteoglossidae</taxon>
        <taxon>Scleropages</taxon>
    </lineage>
</organism>
<dbReference type="FunFam" id="2.60.40.10:FF:000343">
    <property type="entry name" value="inactive tyrosine-protein kinase 7"/>
    <property type="match status" value="1"/>
</dbReference>
<comment type="subcellular location">
    <subcellularLocation>
        <location evidence="1">Membrane</location>
        <topology evidence="1">Single-pass type I membrane protein</topology>
    </subcellularLocation>
</comment>
<dbReference type="PROSITE" id="PS00109">
    <property type="entry name" value="PROTEIN_KINASE_TYR"/>
    <property type="match status" value="1"/>
</dbReference>
<dbReference type="Pfam" id="PF13927">
    <property type="entry name" value="Ig_3"/>
    <property type="match status" value="6"/>
</dbReference>
<feature type="binding site" evidence="18">
    <location>
        <position position="931"/>
    </location>
    <ligand>
        <name>ATP</name>
        <dbReference type="ChEBI" id="CHEBI:30616"/>
    </ligand>
</feature>
<evidence type="ECO:0000256" key="2">
    <source>
        <dbReference type="ARBA" id="ARBA00022687"/>
    </source>
</evidence>
<evidence type="ECO:0000256" key="4">
    <source>
        <dbReference type="ARBA" id="ARBA00022729"/>
    </source>
</evidence>
<name>A0A8C9VEG1_SCLFO</name>
<keyword evidence="7 21" id="KW-1133">Transmembrane helix</keyword>
<dbReference type="GO" id="GO:0043025">
    <property type="term" value="C:neuronal cell body"/>
    <property type="evidence" value="ECO:0007669"/>
    <property type="project" value="TreeGrafter"/>
</dbReference>
<reference evidence="24" key="2">
    <citation type="submission" date="2025-08" db="UniProtKB">
        <authorList>
            <consortium name="Ensembl"/>
        </authorList>
    </citation>
    <scope>IDENTIFICATION</scope>
</reference>
<dbReference type="GO" id="GO:0005911">
    <property type="term" value="C:cell-cell junction"/>
    <property type="evidence" value="ECO:0007669"/>
    <property type="project" value="UniProtKB-ARBA"/>
</dbReference>
<dbReference type="GO" id="GO:0046872">
    <property type="term" value="F:metal ion binding"/>
    <property type="evidence" value="ECO:0007669"/>
    <property type="project" value="UniProtKB-KW"/>
</dbReference>
<dbReference type="CDD" id="cd05046">
    <property type="entry name" value="PTK_CCK4"/>
    <property type="match status" value="1"/>
</dbReference>
<dbReference type="GO" id="GO:0005524">
    <property type="term" value="F:ATP binding"/>
    <property type="evidence" value="ECO:0007669"/>
    <property type="project" value="UniProtKB-KW"/>
</dbReference>
<sequence length="1067" mass="119900">KATLVKRRRKKLTFFFLMRINILLMSVCPLPFPVVCVQALSIHFTREPKSQDALHGRSAMLRCEVSNPADVRYTWLHNGQEVADSERRFHEGGNLKFASVDRQLDSGTFQCVAKHVSSGDEIRSANASFNIKWLESGGVTLKEPESEADIKSSVAVTLHCHIDGHPRPTCQWFRDGVRLTEKSHEINNKERTLTLPSASPDDNGLYYCCARNAAGQVCSRNNFTLSIVDKSFPQPVIVPEDQVVLRNEEAIFHCQFAAEPPPTVEWYHENDLITNKSRFFLFTNGTLLITQVKNRNTGLYKCVAQGPRGPAVTLQASLRLAEIEDMAPSMERIFPVDTMQRVVCRPPRGHPKPEVWWEHGGKRVPSEGRVHQDGLELVFSPTHGTDSGLYTCIANNKAGQRRQGLMVTVATAPQWVTKPEDSQLEEGRPGYLHCHTSATPEPEVTWHRNYALIRPEDGHYKLFPNGTLRINSVEVYDAQLYSCQSRTEGGTLRGQARVMVLEKLKFTPTPQPLQCLELDKELSVQCSAKGREAPTIRWTKSDGSEIPSHVDQNGGTLRFSKVTRGDAGNYTCVASNSLQGEIRATVHLMVAVYILFKLEPENTTVYQGHTAVLHCQATGDPEPYIQWRIKDKFLDPSRSRFHKMPNGSLVIEDVSTEDTGKYTCIAGNSCNIRSTSADLYVVEKPVQQTVEEDDKAPYKMIQTIGLSVGAAVAYIIVVLGLMFYCKKRRHAKRMQKNTEGEEPEMECLNGGALQANGQTTAEIQEEAAFTNPGSSAATSKQHGSNDKLHFPRSSLHTITTLGRGEFGDVLLAKAKGVEASETETAVLVKSLQTRDEQLQLHFRREADMFGKLNHTNVVRLLGLCREAEPHYMILEYVDLGDLKQFLKISQSEDEKRHSLSTKHKVSICTQVAQGMEHLSNHRFVHKDLATRNCLISAQRHVKVSALSLSRDVYKNEYYHFRQVWIPLRWLPSESVFEEDFSTKTDVWSFGVLMWEVFSKGDLPYAKFSDDEVLEGLKAGKLKLAAPEGCPSKVYKLMWRCWAPSPKERPSFSEIVNALGEVPFDSKV</sequence>
<dbReference type="FunFam" id="2.60.40.10:FF:000432">
    <property type="entry name" value="Protein tyrosine kinase 7 (inactive)"/>
    <property type="match status" value="1"/>
</dbReference>
<evidence type="ECO:0000256" key="20">
    <source>
        <dbReference type="SAM" id="MobiDB-lite"/>
    </source>
</evidence>
<feature type="domain" description="Ig-like" evidence="23">
    <location>
        <begin position="508"/>
        <end position="583"/>
    </location>
</feature>
<feature type="region of interest" description="Disordered" evidence="20">
    <location>
        <begin position="770"/>
        <end position="790"/>
    </location>
</feature>
<feature type="domain" description="Ig-like" evidence="23">
    <location>
        <begin position="328"/>
        <end position="408"/>
    </location>
</feature>
<feature type="domain" description="Ig-like" evidence="23">
    <location>
        <begin position="594"/>
        <end position="680"/>
    </location>
</feature>